<sequence length="304" mass="33557">MFKTVQVVVLLNLANCFSQCIATPPKSGPKWSIYDLLDELGLKSFSGLLETTGFMYTLSANASGPFTVYAPTDDAFNNLPPSVMKKLQNDDNWRLLHDLTSYHLTKGNLSFLKWSNNMITSTLLDGTSIRLNIYNNNSGEPSIMSVSGATLIKADQQATNGVVQVIDRVLYSIPDDTISNYIQENSRLRKLAMLMQIAGYQDSLDKQNITLFAPSDAVFEEMGANFTNLLTNASTIKALFRNHTVNNTFYTNGLRILDGGYITNLPGTKLPIKINQGVYVSGAKLVEEDVSLKNGVLHIINKLL</sequence>
<dbReference type="Gene3D" id="2.30.180.10">
    <property type="entry name" value="FAS1 domain"/>
    <property type="match status" value="2"/>
</dbReference>
<dbReference type="GO" id="GO:0007155">
    <property type="term" value="P:cell adhesion"/>
    <property type="evidence" value="ECO:0007669"/>
    <property type="project" value="TreeGrafter"/>
</dbReference>
<feature type="signal peptide" evidence="1">
    <location>
        <begin position="1"/>
        <end position="22"/>
    </location>
</feature>
<dbReference type="EnsemblMetazoa" id="G28872.3">
    <property type="protein sequence ID" value="G28872.3:cds"/>
    <property type="gene ID" value="G28872"/>
</dbReference>
<feature type="domain" description="FAS1" evidence="2">
    <location>
        <begin position="29"/>
        <end position="170"/>
    </location>
</feature>
<dbReference type="OMA" id="ANASGPF"/>
<dbReference type="SUPFAM" id="SSF82153">
    <property type="entry name" value="FAS1 domain"/>
    <property type="match status" value="2"/>
</dbReference>
<evidence type="ECO:0000259" key="2">
    <source>
        <dbReference type="PROSITE" id="PS50213"/>
    </source>
</evidence>
<reference evidence="3" key="1">
    <citation type="submission" date="2022-08" db="UniProtKB">
        <authorList>
            <consortium name="EnsemblMetazoa"/>
        </authorList>
    </citation>
    <scope>IDENTIFICATION</scope>
    <source>
        <strain evidence="3">05x7-T-G4-1.051#20</strain>
    </source>
</reference>
<dbReference type="GO" id="GO:0031012">
    <property type="term" value="C:extracellular matrix"/>
    <property type="evidence" value="ECO:0007669"/>
    <property type="project" value="TreeGrafter"/>
</dbReference>
<keyword evidence="1" id="KW-0732">Signal</keyword>
<dbReference type="Proteomes" id="UP000005408">
    <property type="component" value="Unassembled WGS sequence"/>
</dbReference>
<dbReference type="InterPro" id="IPR036378">
    <property type="entry name" value="FAS1_dom_sf"/>
</dbReference>
<dbReference type="GO" id="GO:0050839">
    <property type="term" value="F:cell adhesion molecule binding"/>
    <property type="evidence" value="ECO:0007669"/>
    <property type="project" value="TreeGrafter"/>
</dbReference>
<dbReference type="OrthoDB" id="286301at2759"/>
<name>A0A8W8LNL4_MAGGI</name>
<proteinExistence type="predicted"/>
<accession>A0A8W8LNL4</accession>
<dbReference type="InterPro" id="IPR000782">
    <property type="entry name" value="FAS1_domain"/>
</dbReference>
<dbReference type="Pfam" id="PF02469">
    <property type="entry name" value="Fasciclin"/>
    <property type="match status" value="2"/>
</dbReference>
<dbReference type="PROSITE" id="PS50213">
    <property type="entry name" value="FAS1"/>
    <property type="match status" value="2"/>
</dbReference>
<protein>
    <recommendedName>
        <fullName evidence="2">FAS1 domain-containing protein</fullName>
    </recommendedName>
</protein>
<dbReference type="SMART" id="SM00554">
    <property type="entry name" value="FAS1"/>
    <property type="match status" value="2"/>
</dbReference>
<organism evidence="3 4">
    <name type="scientific">Magallana gigas</name>
    <name type="common">Pacific oyster</name>
    <name type="synonym">Crassostrea gigas</name>
    <dbReference type="NCBI Taxonomy" id="29159"/>
    <lineage>
        <taxon>Eukaryota</taxon>
        <taxon>Metazoa</taxon>
        <taxon>Spiralia</taxon>
        <taxon>Lophotrochozoa</taxon>
        <taxon>Mollusca</taxon>
        <taxon>Bivalvia</taxon>
        <taxon>Autobranchia</taxon>
        <taxon>Pteriomorphia</taxon>
        <taxon>Ostreida</taxon>
        <taxon>Ostreoidea</taxon>
        <taxon>Ostreidae</taxon>
        <taxon>Magallana</taxon>
    </lineage>
</organism>
<keyword evidence="4" id="KW-1185">Reference proteome</keyword>
<evidence type="ECO:0000313" key="3">
    <source>
        <dbReference type="EnsemblMetazoa" id="G28872.2:cds"/>
    </source>
</evidence>
<evidence type="ECO:0000256" key="1">
    <source>
        <dbReference type="SAM" id="SignalP"/>
    </source>
</evidence>
<evidence type="ECO:0000313" key="4">
    <source>
        <dbReference type="Proteomes" id="UP000005408"/>
    </source>
</evidence>
<dbReference type="PANTHER" id="PTHR10900">
    <property type="entry name" value="PERIOSTIN-RELATED"/>
    <property type="match status" value="1"/>
</dbReference>
<dbReference type="InterPro" id="IPR050904">
    <property type="entry name" value="Adhesion/Biosynth-related"/>
</dbReference>
<feature type="chain" id="PRO_5042431647" description="FAS1 domain-containing protein" evidence="1">
    <location>
        <begin position="23"/>
        <end position="304"/>
    </location>
</feature>
<dbReference type="GO" id="GO:0005615">
    <property type="term" value="C:extracellular space"/>
    <property type="evidence" value="ECO:0007669"/>
    <property type="project" value="TreeGrafter"/>
</dbReference>
<feature type="domain" description="FAS1" evidence="2">
    <location>
        <begin position="175"/>
        <end position="304"/>
    </location>
</feature>
<dbReference type="EnsemblMetazoa" id="G28872.2">
    <property type="protein sequence ID" value="G28872.2:cds"/>
    <property type="gene ID" value="G28872"/>
</dbReference>
<dbReference type="PANTHER" id="PTHR10900:SF124">
    <property type="entry name" value="FI05614P"/>
    <property type="match status" value="1"/>
</dbReference>
<dbReference type="AlphaFoldDB" id="A0A8W8LNL4"/>
<dbReference type="GO" id="GO:0030198">
    <property type="term" value="P:extracellular matrix organization"/>
    <property type="evidence" value="ECO:0007669"/>
    <property type="project" value="TreeGrafter"/>
</dbReference>